<feature type="region of interest" description="Disordered" evidence="1">
    <location>
        <begin position="169"/>
        <end position="267"/>
    </location>
</feature>
<proteinExistence type="predicted"/>
<keyword evidence="3" id="KW-0670">Pyruvate</keyword>
<gene>
    <name evidence="3" type="ORF">EXH44_02765</name>
</gene>
<dbReference type="GO" id="GO:0016829">
    <property type="term" value="F:lyase activity"/>
    <property type="evidence" value="ECO:0007669"/>
    <property type="project" value="UniProtKB-KW"/>
</dbReference>
<protein>
    <submittedName>
        <fullName evidence="3">Pyruvate formate lyase-activating protein</fullName>
    </submittedName>
</protein>
<feature type="compositionally biased region" description="Basic and acidic residues" evidence="1">
    <location>
        <begin position="223"/>
        <end position="247"/>
    </location>
</feature>
<evidence type="ECO:0000313" key="4">
    <source>
        <dbReference type="Proteomes" id="UP000294444"/>
    </source>
</evidence>
<dbReference type="Proteomes" id="UP000294444">
    <property type="component" value="Chromosome"/>
</dbReference>
<reference evidence="3 4" key="1">
    <citation type="submission" date="2019-03" db="EMBL/GenBank/DDBJ databases">
        <authorList>
            <person name="Che Y."/>
            <person name="Zhou L."/>
        </authorList>
    </citation>
    <scope>NUCLEOTIDE SEQUENCE [LARGE SCALE GENOMIC DNA]</scope>
    <source>
        <strain evidence="3 4">AIFJ1607</strain>
    </source>
</reference>
<keyword evidence="2" id="KW-0732">Signal</keyword>
<evidence type="ECO:0000313" key="3">
    <source>
        <dbReference type="EMBL" id="QBQ63230.1"/>
    </source>
</evidence>
<feature type="chain" id="PRO_5020747599" evidence="2">
    <location>
        <begin position="21"/>
        <end position="267"/>
    </location>
</feature>
<dbReference type="KEGG" id="aio:EXH44_02765"/>
<sequence>MRRFIFISLCSLIFSQIAQANWQKINDVDYVWGPFKIYNISLFSETGDYVESTRPLMLTLKYAKPVDGRDFAISLARSWSNLGITLKDQDDVVDRLRKILPNIKKDDVLSYIALEDKGYFVLNDTIIPEEFNKEFSDAVVAVWLDPRVEIGRKLIQKKEQEKTFVANMPQVVNSHEEQESLQNVEQKDVSKEPTQLNNETISSKPPSVQNDVNTSEAVSPKQENNKTEETEMKEENKVSPLNEKSDDSEIEIIPASDPIPDNPKPTI</sequence>
<feature type="compositionally biased region" description="Polar residues" evidence="1">
    <location>
        <begin position="192"/>
        <end position="217"/>
    </location>
</feature>
<dbReference type="AlphaFoldDB" id="A0A4V1AXV9"/>
<dbReference type="EMBL" id="CP038145">
    <property type="protein sequence ID" value="QBQ63230.1"/>
    <property type="molecule type" value="Genomic_DNA"/>
</dbReference>
<evidence type="ECO:0000256" key="2">
    <source>
        <dbReference type="SAM" id="SignalP"/>
    </source>
</evidence>
<evidence type="ECO:0000256" key="1">
    <source>
        <dbReference type="SAM" id="MobiDB-lite"/>
    </source>
</evidence>
<feature type="signal peptide" evidence="2">
    <location>
        <begin position="1"/>
        <end position="20"/>
    </location>
</feature>
<dbReference type="RefSeq" id="WP_162856170.1">
    <property type="nucleotide sequence ID" value="NZ_CP038145.1"/>
</dbReference>
<keyword evidence="4" id="KW-1185">Reference proteome</keyword>
<organism evidence="3 4">
    <name type="scientific">Actinobacillus indolicus</name>
    <dbReference type="NCBI Taxonomy" id="51049"/>
    <lineage>
        <taxon>Bacteria</taxon>
        <taxon>Pseudomonadati</taxon>
        <taxon>Pseudomonadota</taxon>
        <taxon>Gammaproteobacteria</taxon>
        <taxon>Pasteurellales</taxon>
        <taxon>Pasteurellaceae</taxon>
        <taxon>Actinobacillus</taxon>
    </lineage>
</organism>
<keyword evidence="3" id="KW-0456">Lyase</keyword>
<accession>A0A4V1AXV9</accession>
<name>A0A4V1AXV9_9PAST</name>